<dbReference type="GeneID" id="35590853"/>
<dbReference type="PANTHER" id="PTHR42195">
    <property type="entry name" value="UCP015877 FAMILY PROTEIN"/>
    <property type="match status" value="1"/>
</dbReference>
<dbReference type="EMBL" id="CP026309">
    <property type="protein sequence ID" value="AUV80607.1"/>
    <property type="molecule type" value="Genomic_DNA"/>
</dbReference>
<reference evidence="1 2" key="1">
    <citation type="submission" date="2018-01" db="EMBL/GenBank/DDBJ databases">
        <title>Complete genome sequence of Salinigranum rubrum GX10T, an extremely halophilic archaeon isolated from a marine solar saltern.</title>
        <authorList>
            <person name="Han S."/>
        </authorList>
    </citation>
    <scope>NUCLEOTIDE SEQUENCE [LARGE SCALE GENOMIC DNA]</scope>
    <source>
        <strain evidence="1 2">GX10</strain>
    </source>
</reference>
<keyword evidence="2" id="KW-1185">Reference proteome</keyword>
<dbReference type="InterPro" id="IPR012041">
    <property type="entry name" value="Znf_CPxCG-like"/>
</dbReference>
<evidence type="ECO:0000313" key="2">
    <source>
        <dbReference type="Proteomes" id="UP000236584"/>
    </source>
</evidence>
<gene>
    <name evidence="1" type="ORF">C2R22_02150</name>
</gene>
<accession>A0A2I8VFA2</accession>
<dbReference type="KEGG" id="srub:C2R22_02150"/>
<dbReference type="AlphaFoldDB" id="A0A2I8VFA2"/>
<dbReference type="OrthoDB" id="23364at2157"/>
<dbReference type="Pfam" id="PF19769">
    <property type="entry name" value="CPxCG_zf"/>
    <property type="match status" value="1"/>
</dbReference>
<proteinExistence type="predicted"/>
<name>A0A2I8VFA2_9EURY</name>
<protein>
    <recommendedName>
        <fullName evidence="3">Archaeal Zn-finger protein</fullName>
    </recommendedName>
</protein>
<sequence length="221" mass="24364">MSTIPDAGERVPLVCPSCSPDEQTVHEVIKPDGHSTVRCTACGHVRKEKIAKPREVPVDVVVSQDGESLSTTVDAPAEDTVEVGDELIVDTPEALMQVRVTAIEVGPEQRVDEAIVEDVQTVWTRVVDNVTVNVTIHPKDGREDASRSLKMQVPGDYEFVVGEVESAGDEEFEVDGIHVRTDADAENYRFDKFDHEGDMVFAKDVKRLYGRDTTTAAWSAW</sequence>
<evidence type="ECO:0000313" key="1">
    <source>
        <dbReference type="EMBL" id="AUV80607.1"/>
    </source>
</evidence>
<organism evidence="1 2">
    <name type="scientific">Salinigranum rubrum</name>
    <dbReference type="NCBI Taxonomy" id="755307"/>
    <lineage>
        <taxon>Archaea</taxon>
        <taxon>Methanobacteriati</taxon>
        <taxon>Methanobacteriota</taxon>
        <taxon>Stenosarchaea group</taxon>
        <taxon>Halobacteria</taxon>
        <taxon>Halobacteriales</taxon>
        <taxon>Haloferacaceae</taxon>
        <taxon>Salinigranum</taxon>
    </lineage>
</organism>
<dbReference type="Proteomes" id="UP000236584">
    <property type="component" value="Chromosome"/>
</dbReference>
<dbReference type="RefSeq" id="WP_103424139.1">
    <property type="nucleotide sequence ID" value="NZ_CP026309.1"/>
</dbReference>
<dbReference type="PIRSF" id="PIRSF015877">
    <property type="entry name" value="UCP015877"/>
    <property type="match status" value="1"/>
</dbReference>
<dbReference type="PANTHER" id="PTHR42195:SF1">
    <property type="entry name" value="ZINC FINGER PROTEIN"/>
    <property type="match status" value="1"/>
</dbReference>
<evidence type="ECO:0008006" key="3">
    <source>
        <dbReference type="Google" id="ProtNLM"/>
    </source>
</evidence>